<accession>A0A840YPL4</accession>
<protein>
    <recommendedName>
        <fullName evidence="1">SGNH hydrolase-type esterase domain-containing protein</fullName>
    </recommendedName>
</protein>
<dbReference type="CDD" id="cd00229">
    <property type="entry name" value="SGNH_hydrolase"/>
    <property type="match status" value="1"/>
</dbReference>
<dbReference type="InterPro" id="IPR036514">
    <property type="entry name" value="SGNH_hydro_sf"/>
</dbReference>
<reference evidence="2 3" key="1">
    <citation type="submission" date="2020-08" db="EMBL/GenBank/DDBJ databases">
        <title>Genomic Encyclopedia of Type Strains, Phase IV (KMG-IV): sequencing the most valuable type-strain genomes for metagenomic binning, comparative biology and taxonomic classification.</title>
        <authorList>
            <person name="Goeker M."/>
        </authorList>
    </citation>
    <scope>NUCLEOTIDE SEQUENCE [LARGE SCALE GENOMIC DNA]</scope>
    <source>
        <strain evidence="2 3">DSM 26736</strain>
    </source>
</reference>
<dbReference type="AlphaFoldDB" id="A0A840YPL4"/>
<dbReference type="Pfam" id="PF13472">
    <property type="entry name" value="Lipase_GDSL_2"/>
    <property type="match status" value="1"/>
</dbReference>
<dbReference type="RefSeq" id="WP_184090661.1">
    <property type="nucleotide sequence ID" value="NZ_JACIJF010000015.1"/>
</dbReference>
<name>A0A840YPL4_9SPHN</name>
<dbReference type="SUPFAM" id="SSF52266">
    <property type="entry name" value="SGNH hydrolase"/>
    <property type="match status" value="1"/>
</dbReference>
<dbReference type="Proteomes" id="UP000527143">
    <property type="component" value="Unassembled WGS sequence"/>
</dbReference>
<dbReference type="InterPro" id="IPR013830">
    <property type="entry name" value="SGNH_hydro"/>
</dbReference>
<sequence length="208" mass="22474">MNHVALLGDSIFDNGVYVTPDPDVSQQLRVQLGRDWRVSLLAVDGHVTRDVRERQVGRVPTDVSHIVISAGGNDALGHASILSQVARSVAEAVGKLADAQARFARSYEEMVDAVLTLSRPTAVCTIYDANYPEPQRRLVVSALSLFNDVITRVAFARGLNVVDLRLICDDPEDYANPIEPSARGGEKIATAISGLVRATPSVRSSVWA</sequence>
<feature type="domain" description="SGNH hydrolase-type esterase" evidence="1">
    <location>
        <begin position="6"/>
        <end position="184"/>
    </location>
</feature>
<dbReference type="Gene3D" id="3.40.50.1110">
    <property type="entry name" value="SGNH hydrolase"/>
    <property type="match status" value="1"/>
</dbReference>
<organism evidence="2 3">
    <name type="scientific">Sphingomonas xinjiangensis</name>
    <dbReference type="NCBI Taxonomy" id="643568"/>
    <lineage>
        <taxon>Bacteria</taxon>
        <taxon>Pseudomonadati</taxon>
        <taxon>Pseudomonadota</taxon>
        <taxon>Alphaproteobacteria</taxon>
        <taxon>Sphingomonadales</taxon>
        <taxon>Sphingomonadaceae</taxon>
        <taxon>Sphingomonas</taxon>
    </lineage>
</organism>
<evidence type="ECO:0000313" key="3">
    <source>
        <dbReference type="Proteomes" id="UP000527143"/>
    </source>
</evidence>
<dbReference type="EMBL" id="JACIJF010000015">
    <property type="protein sequence ID" value="MBB5712320.1"/>
    <property type="molecule type" value="Genomic_DNA"/>
</dbReference>
<proteinExistence type="predicted"/>
<keyword evidence="3" id="KW-1185">Reference proteome</keyword>
<evidence type="ECO:0000313" key="2">
    <source>
        <dbReference type="EMBL" id="MBB5712320.1"/>
    </source>
</evidence>
<comment type="caution">
    <text evidence="2">The sequence shown here is derived from an EMBL/GenBank/DDBJ whole genome shotgun (WGS) entry which is preliminary data.</text>
</comment>
<gene>
    <name evidence="2" type="ORF">FHT02_003578</name>
</gene>
<dbReference type="GO" id="GO:0016788">
    <property type="term" value="F:hydrolase activity, acting on ester bonds"/>
    <property type="evidence" value="ECO:0007669"/>
    <property type="project" value="UniProtKB-ARBA"/>
</dbReference>
<evidence type="ECO:0000259" key="1">
    <source>
        <dbReference type="Pfam" id="PF13472"/>
    </source>
</evidence>